<dbReference type="OMA" id="FRLNAHK"/>
<dbReference type="PhylomeDB" id="A0A0G4FCA0"/>
<organism evidence="1 2">
    <name type="scientific">Vitrella brassicaformis (strain CCMP3155)</name>
    <dbReference type="NCBI Taxonomy" id="1169540"/>
    <lineage>
        <taxon>Eukaryota</taxon>
        <taxon>Sar</taxon>
        <taxon>Alveolata</taxon>
        <taxon>Colpodellida</taxon>
        <taxon>Vitrellaceae</taxon>
        <taxon>Vitrella</taxon>
    </lineage>
</organism>
<gene>
    <name evidence="1" type="ORF">Vbra_14925</name>
</gene>
<accession>A0A0G4FCA0</accession>
<dbReference type="OrthoDB" id="373479at2759"/>
<evidence type="ECO:0000313" key="2">
    <source>
        <dbReference type="Proteomes" id="UP000041254"/>
    </source>
</evidence>
<keyword evidence="2" id="KW-1185">Reference proteome</keyword>
<name>A0A0G4FCA0_VITBC</name>
<dbReference type="EMBL" id="CDMY01000403">
    <property type="protein sequence ID" value="CEM10233.1"/>
    <property type="molecule type" value="Genomic_DNA"/>
</dbReference>
<dbReference type="FunCoup" id="A0A0G4FCA0">
    <property type="interactions" value="21"/>
</dbReference>
<dbReference type="VEuPathDB" id="CryptoDB:Vbra_14925"/>
<dbReference type="Proteomes" id="UP000041254">
    <property type="component" value="Unassembled WGS sequence"/>
</dbReference>
<dbReference type="InParanoid" id="A0A0G4FCA0"/>
<proteinExistence type="predicted"/>
<sequence length="182" mass="21444">MPGIIPRPTGVRHNKLRRNCYRYIRNRRANYFTWPPPDSSPLHPIEPWGRQFFVFNAYETIDLEDWEGPRGPYPLLPPKLEADGSMLAIHPVLCVSDFARRPLMYLSREDLDTVVAALPEFKRELQKFRERVESSPHTFSAIWDQQKLLMPKKTYTMQRMKTGEHHSWGIIKGQIRYPKKPG</sequence>
<protein>
    <submittedName>
        <fullName evidence="1">Uncharacterized protein</fullName>
    </submittedName>
</protein>
<evidence type="ECO:0000313" key="1">
    <source>
        <dbReference type="EMBL" id="CEM10233.1"/>
    </source>
</evidence>
<dbReference type="AlphaFoldDB" id="A0A0G4FCA0"/>
<reference evidence="1 2" key="1">
    <citation type="submission" date="2014-11" db="EMBL/GenBank/DDBJ databases">
        <authorList>
            <person name="Zhu J."/>
            <person name="Qi W."/>
            <person name="Song R."/>
        </authorList>
    </citation>
    <scope>NUCLEOTIDE SEQUENCE [LARGE SCALE GENOMIC DNA]</scope>
</reference>